<dbReference type="SUPFAM" id="SSF48452">
    <property type="entry name" value="TPR-like"/>
    <property type="match status" value="1"/>
</dbReference>
<dbReference type="InterPro" id="IPR011990">
    <property type="entry name" value="TPR-like_helical_dom_sf"/>
</dbReference>
<evidence type="ECO:0000313" key="2">
    <source>
        <dbReference type="Proteomes" id="UP000192674"/>
    </source>
</evidence>
<reference evidence="1 2" key="1">
    <citation type="submission" date="2017-04" db="EMBL/GenBank/DDBJ databases">
        <authorList>
            <person name="Afonso C.L."/>
            <person name="Miller P.J."/>
            <person name="Scott M.A."/>
            <person name="Spackman E."/>
            <person name="Goraichik I."/>
            <person name="Dimitrov K.M."/>
            <person name="Suarez D.L."/>
            <person name="Swayne D.E."/>
        </authorList>
    </citation>
    <scope>NUCLEOTIDE SEQUENCE [LARGE SCALE GENOMIC DNA]</scope>
    <source>
        <strain evidence="1 2">DSM 43828</strain>
    </source>
</reference>
<proteinExistence type="predicted"/>
<dbReference type="RefSeq" id="WP_084433915.1">
    <property type="nucleotide sequence ID" value="NZ_FWXV01000013.1"/>
</dbReference>
<dbReference type="AlphaFoldDB" id="A0A1Y5Y8H1"/>
<dbReference type="Gene3D" id="1.25.40.10">
    <property type="entry name" value="Tetratricopeptide repeat domain"/>
    <property type="match status" value="1"/>
</dbReference>
<evidence type="ECO:0008006" key="3">
    <source>
        <dbReference type="Google" id="ProtNLM"/>
    </source>
</evidence>
<dbReference type="Proteomes" id="UP000192674">
    <property type="component" value="Unassembled WGS sequence"/>
</dbReference>
<dbReference type="EMBL" id="FWXV01000013">
    <property type="protein sequence ID" value="SMD26111.1"/>
    <property type="molecule type" value="Genomic_DNA"/>
</dbReference>
<organism evidence="1 2">
    <name type="scientific">Kibdelosporangium aridum</name>
    <dbReference type="NCBI Taxonomy" id="2030"/>
    <lineage>
        <taxon>Bacteria</taxon>
        <taxon>Bacillati</taxon>
        <taxon>Actinomycetota</taxon>
        <taxon>Actinomycetes</taxon>
        <taxon>Pseudonocardiales</taxon>
        <taxon>Pseudonocardiaceae</taxon>
        <taxon>Kibdelosporangium</taxon>
    </lineage>
</organism>
<sequence length="155" mass="16961">MKPSDLWGYLGKTLVELGDYEQALKHLRSMEDSAMLRHTALDEYGLPISTVHLAMHETLAREAAATSAEIEALTGMAWAGHDSDYAVKALNLARTQGLRLLEAKALTALADTKLRRGHAVEALRIAEQALGMHREFGCVPGEREALAVVSRVKEN</sequence>
<protein>
    <recommendedName>
        <fullName evidence="3">Tetratricopeptide repeat protein</fullName>
    </recommendedName>
</protein>
<evidence type="ECO:0000313" key="1">
    <source>
        <dbReference type="EMBL" id="SMD26111.1"/>
    </source>
</evidence>
<accession>A0A1Y5Y8H1</accession>
<name>A0A1Y5Y8H1_KIBAR</name>
<gene>
    <name evidence="1" type="ORF">SAMN05661093_09691</name>
</gene>
<keyword evidence="2" id="KW-1185">Reference proteome</keyword>